<dbReference type="NCBIfam" id="TIGR02937">
    <property type="entry name" value="sigma70-ECF"/>
    <property type="match status" value="1"/>
</dbReference>
<feature type="domain" description="RNA polymerase sigma-70 region 2" evidence="5">
    <location>
        <begin position="26"/>
        <end position="93"/>
    </location>
</feature>
<dbReference type="Pfam" id="PF08281">
    <property type="entry name" value="Sigma70_r4_2"/>
    <property type="match status" value="1"/>
</dbReference>
<dbReference type="InterPro" id="IPR039425">
    <property type="entry name" value="RNA_pol_sigma-70-like"/>
</dbReference>
<dbReference type="Pfam" id="PF04542">
    <property type="entry name" value="Sigma70_r2"/>
    <property type="match status" value="1"/>
</dbReference>
<dbReference type="Gene3D" id="1.10.10.10">
    <property type="entry name" value="Winged helix-like DNA-binding domain superfamily/Winged helix DNA-binding domain"/>
    <property type="match status" value="1"/>
</dbReference>
<dbReference type="PANTHER" id="PTHR43133:SF46">
    <property type="entry name" value="RNA POLYMERASE SIGMA-70 FACTOR ECF SUBFAMILY"/>
    <property type="match status" value="1"/>
</dbReference>
<dbReference type="InterPro" id="IPR007627">
    <property type="entry name" value="RNA_pol_sigma70_r2"/>
</dbReference>
<reference evidence="8" key="1">
    <citation type="journal article" date="2019" name="Int. J. Syst. Evol. Microbiol.">
        <title>The Global Catalogue of Microorganisms (GCM) 10K type strain sequencing project: providing services to taxonomists for standard genome sequencing and annotation.</title>
        <authorList>
            <consortium name="The Broad Institute Genomics Platform"/>
            <consortium name="The Broad Institute Genome Sequencing Center for Infectious Disease"/>
            <person name="Wu L."/>
            <person name="Ma J."/>
        </authorList>
    </citation>
    <scope>NUCLEOTIDE SEQUENCE [LARGE SCALE GENOMIC DNA]</scope>
    <source>
        <strain evidence="8">CGMCC 1.15407</strain>
    </source>
</reference>
<dbReference type="InterPro" id="IPR013324">
    <property type="entry name" value="RNA_pol_sigma_r3/r4-like"/>
</dbReference>
<evidence type="ECO:0000256" key="2">
    <source>
        <dbReference type="ARBA" id="ARBA00023015"/>
    </source>
</evidence>
<dbReference type="InterPro" id="IPR013325">
    <property type="entry name" value="RNA_pol_sigma_r2"/>
</dbReference>
<dbReference type="Proteomes" id="UP000647339">
    <property type="component" value="Unassembled WGS sequence"/>
</dbReference>
<keyword evidence="4" id="KW-0804">Transcription</keyword>
<protein>
    <submittedName>
        <fullName evidence="7">DNA-directed RNA polymerase sigma-70 factor</fullName>
    </submittedName>
</protein>
<keyword evidence="2" id="KW-0805">Transcription regulation</keyword>
<dbReference type="GO" id="GO:0000428">
    <property type="term" value="C:DNA-directed RNA polymerase complex"/>
    <property type="evidence" value="ECO:0007669"/>
    <property type="project" value="UniProtKB-KW"/>
</dbReference>
<dbReference type="PANTHER" id="PTHR43133">
    <property type="entry name" value="RNA POLYMERASE ECF-TYPE SIGMA FACTO"/>
    <property type="match status" value="1"/>
</dbReference>
<dbReference type="InterPro" id="IPR014327">
    <property type="entry name" value="RNA_pol_sigma70_bacteroid"/>
</dbReference>
<proteinExistence type="inferred from homology"/>
<dbReference type="InterPro" id="IPR014284">
    <property type="entry name" value="RNA_pol_sigma-70_dom"/>
</dbReference>
<evidence type="ECO:0000259" key="5">
    <source>
        <dbReference type="Pfam" id="PF04542"/>
    </source>
</evidence>
<keyword evidence="3" id="KW-0731">Sigma factor</keyword>
<evidence type="ECO:0000256" key="4">
    <source>
        <dbReference type="ARBA" id="ARBA00023163"/>
    </source>
</evidence>
<evidence type="ECO:0000256" key="3">
    <source>
        <dbReference type="ARBA" id="ARBA00023082"/>
    </source>
</evidence>
<dbReference type="InterPro" id="IPR013249">
    <property type="entry name" value="RNA_pol_sigma70_r4_t2"/>
</dbReference>
<dbReference type="SUPFAM" id="SSF88946">
    <property type="entry name" value="Sigma2 domain of RNA polymerase sigma factors"/>
    <property type="match status" value="1"/>
</dbReference>
<dbReference type="SUPFAM" id="SSF88659">
    <property type="entry name" value="Sigma3 and sigma4 domains of RNA polymerase sigma factors"/>
    <property type="match status" value="1"/>
</dbReference>
<dbReference type="RefSeq" id="WP_137404162.1">
    <property type="nucleotide sequence ID" value="NZ_BMIU01000017.1"/>
</dbReference>
<keyword evidence="7" id="KW-0240">DNA-directed RNA polymerase</keyword>
<evidence type="ECO:0000313" key="7">
    <source>
        <dbReference type="EMBL" id="GGF40921.1"/>
    </source>
</evidence>
<evidence type="ECO:0000313" key="8">
    <source>
        <dbReference type="Proteomes" id="UP000647339"/>
    </source>
</evidence>
<name>A0ABQ1V7V7_9BACT</name>
<dbReference type="Gene3D" id="1.10.1740.10">
    <property type="match status" value="1"/>
</dbReference>
<comment type="similarity">
    <text evidence="1">Belongs to the sigma-70 factor family. ECF subfamily.</text>
</comment>
<feature type="domain" description="RNA polymerase sigma factor 70 region 4 type 2" evidence="6">
    <location>
        <begin position="125"/>
        <end position="169"/>
    </location>
</feature>
<gene>
    <name evidence="7" type="ORF">GCM10011339_31830</name>
</gene>
<dbReference type="EMBL" id="BMIU01000017">
    <property type="protein sequence ID" value="GGF40921.1"/>
    <property type="molecule type" value="Genomic_DNA"/>
</dbReference>
<dbReference type="InterPro" id="IPR036388">
    <property type="entry name" value="WH-like_DNA-bd_sf"/>
</dbReference>
<keyword evidence="8" id="KW-1185">Reference proteome</keyword>
<evidence type="ECO:0000259" key="6">
    <source>
        <dbReference type="Pfam" id="PF08281"/>
    </source>
</evidence>
<evidence type="ECO:0000256" key="1">
    <source>
        <dbReference type="ARBA" id="ARBA00010641"/>
    </source>
</evidence>
<accession>A0ABQ1V7V7</accession>
<sequence>MLCLSNERRDFFLAVADGDEEAFRVLFELYHNRVYHFAKTYLKDKALSEDLVQEIFIKIWQEKGKLKEVDNFDSYLFTMVKRKSIDVLRKVARDKKLAETIKMNLTPTFNPHMEDDNTGYLSKIKENLSAQQRLVFDLSRNQGLTYEDIAFKLNISKNTVRNHMVEALKVLKKALKRNLYLF</sequence>
<organism evidence="7 8">
    <name type="scientific">Echinicola rosea</name>
    <dbReference type="NCBI Taxonomy" id="1807691"/>
    <lineage>
        <taxon>Bacteria</taxon>
        <taxon>Pseudomonadati</taxon>
        <taxon>Bacteroidota</taxon>
        <taxon>Cytophagia</taxon>
        <taxon>Cytophagales</taxon>
        <taxon>Cyclobacteriaceae</taxon>
        <taxon>Echinicola</taxon>
    </lineage>
</organism>
<dbReference type="NCBIfam" id="TIGR02985">
    <property type="entry name" value="Sig70_bacteroi1"/>
    <property type="match status" value="1"/>
</dbReference>
<comment type="caution">
    <text evidence="7">The sequence shown here is derived from an EMBL/GenBank/DDBJ whole genome shotgun (WGS) entry which is preliminary data.</text>
</comment>